<keyword evidence="2" id="KW-0378">Hydrolase</keyword>
<evidence type="ECO:0000313" key="4">
    <source>
        <dbReference type="Proteomes" id="UP000069241"/>
    </source>
</evidence>
<name>A0A109W4X7_9BACT</name>
<feature type="binding site" evidence="2">
    <location>
        <position position="93"/>
    </location>
    <ligand>
        <name>Fe cation</name>
        <dbReference type="ChEBI" id="CHEBI:24875"/>
    </ligand>
</feature>
<dbReference type="STRING" id="44742.AXF13_13670"/>
<sequence>MILDIVTYPDPRLKQPCEPVTEVTDEIRKLAADMLETMYAAPGVGLAAPQVGRNIRMLVMDPAGKDEDKQPRVLINPVLELSGEDVVSEQEGCLSVPLNYRADVPRKSRVLLKATDLDGNGIEEDLTDFPAIIIQHEADHLDGILFIDKISRLRRTLYDSKVKKWLKRKNAG</sequence>
<protein>
    <recommendedName>
        <fullName evidence="2">Peptide deformylase</fullName>
        <shortName evidence="2">PDF</shortName>
        <ecNumber evidence="2">3.5.1.88</ecNumber>
    </recommendedName>
    <alternativeName>
        <fullName evidence="2">Polypeptide deformylase</fullName>
    </alternativeName>
</protein>
<comment type="similarity">
    <text evidence="1 2">Belongs to the polypeptide deformylase family.</text>
</comment>
<feature type="binding site" evidence="2">
    <location>
        <position position="136"/>
    </location>
    <ligand>
        <name>Fe cation</name>
        <dbReference type="ChEBI" id="CHEBI:24875"/>
    </ligand>
</feature>
<comment type="catalytic activity">
    <reaction evidence="2">
        <text>N-terminal N-formyl-L-methionyl-[peptide] + H2O = N-terminal L-methionyl-[peptide] + formate</text>
        <dbReference type="Rhea" id="RHEA:24420"/>
        <dbReference type="Rhea" id="RHEA-COMP:10639"/>
        <dbReference type="Rhea" id="RHEA-COMP:10640"/>
        <dbReference type="ChEBI" id="CHEBI:15377"/>
        <dbReference type="ChEBI" id="CHEBI:15740"/>
        <dbReference type="ChEBI" id="CHEBI:49298"/>
        <dbReference type="ChEBI" id="CHEBI:64731"/>
        <dbReference type="EC" id="3.5.1.88"/>
    </reaction>
</comment>
<reference evidence="4" key="1">
    <citation type="submission" date="2016-02" db="EMBL/GenBank/DDBJ databases">
        <authorList>
            <person name="Holder M.E."/>
            <person name="Ajami N.J."/>
            <person name="Petrosino J.F."/>
        </authorList>
    </citation>
    <scope>NUCLEOTIDE SEQUENCE [LARGE SCALE GENOMIC DNA]</scope>
    <source>
        <strain evidence="4">CCUG 45958</strain>
    </source>
</reference>
<keyword evidence="2" id="KW-0479">Metal-binding</keyword>
<dbReference type="GO" id="GO:0042586">
    <property type="term" value="F:peptide deformylase activity"/>
    <property type="evidence" value="ECO:0007669"/>
    <property type="project" value="UniProtKB-UniRule"/>
</dbReference>
<proteinExistence type="inferred from homology"/>
<dbReference type="KEGG" id="dfi:AXF13_13670"/>
<dbReference type="InterPro" id="IPR023635">
    <property type="entry name" value="Peptide_deformylase"/>
</dbReference>
<dbReference type="CDD" id="cd00487">
    <property type="entry name" value="Pep_deformylase"/>
    <property type="match status" value="1"/>
</dbReference>
<evidence type="ECO:0000256" key="1">
    <source>
        <dbReference type="ARBA" id="ARBA00010759"/>
    </source>
</evidence>
<dbReference type="NCBIfam" id="NF001159">
    <property type="entry name" value="PRK00150.1-3"/>
    <property type="match status" value="1"/>
</dbReference>
<keyword evidence="4" id="KW-1185">Reference proteome</keyword>
<keyword evidence="2" id="KW-0408">Iron</keyword>
<evidence type="ECO:0000313" key="3">
    <source>
        <dbReference type="EMBL" id="AMD91085.1"/>
    </source>
</evidence>
<dbReference type="InterPro" id="IPR036821">
    <property type="entry name" value="Peptide_deformylase_sf"/>
</dbReference>
<accession>A0A109W4X7</accession>
<dbReference type="PANTHER" id="PTHR10458:SF22">
    <property type="entry name" value="PEPTIDE DEFORMYLASE"/>
    <property type="match status" value="1"/>
</dbReference>
<dbReference type="HAMAP" id="MF_00163">
    <property type="entry name" value="Pep_deformylase"/>
    <property type="match status" value="1"/>
</dbReference>
<comment type="function">
    <text evidence="2">Removes the formyl group from the N-terminal Met of newly synthesized proteins. Requires at least a dipeptide for an efficient rate of reaction. N-terminal L-methionine is a prerequisite for activity but the enzyme has broad specificity at other positions.</text>
</comment>
<dbReference type="GO" id="GO:0046872">
    <property type="term" value="F:metal ion binding"/>
    <property type="evidence" value="ECO:0007669"/>
    <property type="project" value="UniProtKB-KW"/>
</dbReference>
<feature type="active site" evidence="2">
    <location>
        <position position="137"/>
    </location>
</feature>
<dbReference type="PIRSF" id="PIRSF004749">
    <property type="entry name" value="Pep_def"/>
    <property type="match status" value="1"/>
</dbReference>
<dbReference type="SUPFAM" id="SSF56420">
    <property type="entry name" value="Peptide deformylase"/>
    <property type="match status" value="1"/>
</dbReference>
<dbReference type="NCBIfam" id="TIGR00079">
    <property type="entry name" value="pept_deformyl"/>
    <property type="match status" value="1"/>
</dbReference>
<feature type="binding site" evidence="2">
    <location>
        <position position="140"/>
    </location>
    <ligand>
        <name>Fe cation</name>
        <dbReference type="ChEBI" id="CHEBI:24875"/>
    </ligand>
</feature>
<dbReference type="PANTHER" id="PTHR10458">
    <property type="entry name" value="PEPTIDE DEFORMYLASE"/>
    <property type="match status" value="1"/>
</dbReference>
<dbReference type="EMBL" id="CP014229">
    <property type="protein sequence ID" value="AMD91085.1"/>
    <property type="molecule type" value="Genomic_DNA"/>
</dbReference>
<evidence type="ECO:0000256" key="2">
    <source>
        <dbReference type="HAMAP-Rule" id="MF_00163"/>
    </source>
</evidence>
<dbReference type="EC" id="3.5.1.88" evidence="2"/>
<organism evidence="3 4">
    <name type="scientific">Desulfovibrio fairfieldensis</name>
    <dbReference type="NCBI Taxonomy" id="44742"/>
    <lineage>
        <taxon>Bacteria</taxon>
        <taxon>Pseudomonadati</taxon>
        <taxon>Thermodesulfobacteriota</taxon>
        <taxon>Desulfovibrionia</taxon>
        <taxon>Desulfovibrionales</taxon>
        <taxon>Desulfovibrionaceae</taxon>
        <taxon>Desulfovibrio</taxon>
    </lineage>
</organism>
<dbReference type="GO" id="GO:0006412">
    <property type="term" value="P:translation"/>
    <property type="evidence" value="ECO:0007669"/>
    <property type="project" value="UniProtKB-UniRule"/>
</dbReference>
<dbReference type="RefSeq" id="WP_008682933.1">
    <property type="nucleotide sequence ID" value="NZ_CP014229.1"/>
</dbReference>
<dbReference type="Pfam" id="PF01327">
    <property type="entry name" value="Pep_deformylase"/>
    <property type="match status" value="1"/>
</dbReference>
<dbReference type="Proteomes" id="UP000069241">
    <property type="component" value="Chromosome"/>
</dbReference>
<comment type="cofactor">
    <cofactor evidence="2">
        <name>Fe(2+)</name>
        <dbReference type="ChEBI" id="CHEBI:29033"/>
    </cofactor>
    <text evidence="2">Binds 1 Fe(2+) ion.</text>
</comment>
<keyword evidence="2" id="KW-0648">Protein biosynthesis</keyword>
<dbReference type="AlphaFoldDB" id="A0A109W4X7"/>
<dbReference type="PRINTS" id="PR01576">
    <property type="entry name" value="PDEFORMYLASE"/>
</dbReference>
<gene>
    <name evidence="2" type="primary">def</name>
    <name evidence="3" type="ORF">AXF13_13670</name>
</gene>
<dbReference type="Gene3D" id="3.90.45.10">
    <property type="entry name" value="Peptide deformylase"/>
    <property type="match status" value="1"/>
</dbReference>